<comment type="similarity">
    <text evidence="1">Belongs to the TolB family.</text>
</comment>
<dbReference type="InterPro" id="IPR003961">
    <property type="entry name" value="FN3_dom"/>
</dbReference>
<proteinExistence type="inferred from homology"/>
<dbReference type="InterPro" id="IPR011659">
    <property type="entry name" value="WD40"/>
</dbReference>
<sequence>MIPLFDAVTNTSFLSHTWQRLVSAFGLLCCLCVLGACQEDQVVPAYYGTVTGTVLDGRTNLPVANASVTTNPATSSYLTNAQGKFQIDNVPAGRLAITVTKTDYQQVSANVTVYDTQVADVSLVLTKSSSAIPTAPTRPSPANQATGQPTTVVLAWHPVNATASDSLRYDVLLFESNNVNATALLTNSKDTTVTAANLKYGTTYYWQVTVRNPAGGSARGPVWNFQTASLPNNRYLYARTVAGNTDIYSSDAAGNNLLRLTSAATAETAPQLSPNRDLIAYASNASGQYQLYTMNRDGSNPRQITTLSVEGYNNSGIGYRWSPDGAQLVYAHYDQLYRINRDGTGLTLLATAPTGRHFRECDWTVQNGGRLVVQTVGQNVYDAELYLYNVDGSNPTLLVSNLPGRLDSPSFSLDGLSVLYSRDVAGFNDPGGRQLDAHIFTRRIDGTSTLDITANTTGTLGKVLGTNDIQCRFSPDGFRVIFVNRVNDDLTPPEIWTMDIDGRNRSKLFSNAFWPDWK</sequence>
<reference evidence="3" key="1">
    <citation type="submission" date="2023-07" db="EMBL/GenBank/DDBJ databases">
        <authorList>
            <person name="Kim M.K."/>
        </authorList>
    </citation>
    <scope>NUCLEOTIDE SEQUENCE</scope>
    <source>
        <strain evidence="3">M29</strain>
    </source>
</reference>
<dbReference type="Gene3D" id="2.60.40.1120">
    <property type="entry name" value="Carboxypeptidase-like, regulatory domain"/>
    <property type="match status" value="1"/>
</dbReference>
<dbReference type="CDD" id="cd00063">
    <property type="entry name" value="FN3"/>
    <property type="match status" value="1"/>
</dbReference>
<dbReference type="SUPFAM" id="SSF69304">
    <property type="entry name" value="Tricorn protease N-terminal domain"/>
    <property type="match status" value="1"/>
</dbReference>
<dbReference type="InterPro" id="IPR011042">
    <property type="entry name" value="6-blade_b-propeller_TolB-like"/>
</dbReference>
<dbReference type="Proteomes" id="UP001167796">
    <property type="component" value="Unassembled WGS sequence"/>
</dbReference>
<evidence type="ECO:0000313" key="3">
    <source>
        <dbReference type="EMBL" id="MDO7847897.1"/>
    </source>
</evidence>
<dbReference type="PANTHER" id="PTHR36842">
    <property type="entry name" value="PROTEIN TOLB HOMOLOG"/>
    <property type="match status" value="1"/>
</dbReference>
<keyword evidence="4" id="KW-1185">Reference proteome</keyword>
<accession>A0ABT9AGT7</accession>
<evidence type="ECO:0000313" key="4">
    <source>
        <dbReference type="Proteomes" id="UP001167796"/>
    </source>
</evidence>
<dbReference type="RefSeq" id="WP_305012580.1">
    <property type="nucleotide sequence ID" value="NZ_JAUQSX010000008.1"/>
</dbReference>
<evidence type="ECO:0000259" key="2">
    <source>
        <dbReference type="PROSITE" id="PS50853"/>
    </source>
</evidence>
<organism evidence="3 4">
    <name type="scientific">Hymenobacter mellowenesis</name>
    <dbReference type="NCBI Taxonomy" id="3063995"/>
    <lineage>
        <taxon>Bacteria</taxon>
        <taxon>Pseudomonadati</taxon>
        <taxon>Bacteroidota</taxon>
        <taxon>Cytophagia</taxon>
        <taxon>Cytophagales</taxon>
        <taxon>Hymenobacteraceae</taxon>
        <taxon>Hymenobacter</taxon>
    </lineage>
</organism>
<dbReference type="EMBL" id="JAUQSX010000008">
    <property type="protein sequence ID" value="MDO7847897.1"/>
    <property type="molecule type" value="Genomic_DNA"/>
</dbReference>
<dbReference type="SUPFAM" id="SSF49265">
    <property type="entry name" value="Fibronectin type III"/>
    <property type="match status" value="1"/>
</dbReference>
<dbReference type="Pfam" id="PF13715">
    <property type="entry name" value="CarbopepD_reg_2"/>
    <property type="match status" value="1"/>
</dbReference>
<comment type="caution">
    <text evidence="3">The sequence shown here is derived from an EMBL/GenBank/DDBJ whole genome shotgun (WGS) entry which is preliminary data.</text>
</comment>
<feature type="domain" description="Fibronectin type-III" evidence="2">
    <location>
        <begin position="135"/>
        <end position="230"/>
    </location>
</feature>
<evidence type="ECO:0000256" key="1">
    <source>
        <dbReference type="ARBA" id="ARBA00009820"/>
    </source>
</evidence>
<dbReference type="Pfam" id="PF07676">
    <property type="entry name" value="PD40"/>
    <property type="match status" value="1"/>
</dbReference>
<dbReference type="Gene3D" id="2.120.10.30">
    <property type="entry name" value="TolB, C-terminal domain"/>
    <property type="match status" value="2"/>
</dbReference>
<dbReference type="InterPro" id="IPR036116">
    <property type="entry name" value="FN3_sf"/>
</dbReference>
<gene>
    <name evidence="3" type="ORF">Q5H92_16145</name>
</gene>
<name>A0ABT9AGT7_9BACT</name>
<dbReference type="SUPFAM" id="SSF49452">
    <property type="entry name" value="Starch-binding domain-like"/>
    <property type="match status" value="1"/>
</dbReference>
<dbReference type="PROSITE" id="PS50853">
    <property type="entry name" value="FN3"/>
    <property type="match status" value="1"/>
</dbReference>
<dbReference type="Pfam" id="PF00041">
    <property type="entry name" value="fn3"/>
    <property type="match status" value="1"/>
</dbReference>
<dbReference type="InterPro" id="IPR013784">
    <property type="entry name" value="Carb-bd-like_fold"/>
</dbReference>
<dbReference type="PANTHER" id="PTHR36842:SF1">
    <property type="entry name" value="PROTEIN TOLB"/>
    <property type="match status" value="1"/>
</dbReference>
<protein>
    <submittedName>
        <fullName evidence="3">Carboxypeptidase-like regulatory domain-containing protein</fullName>
    </submittedName>
</protein>